<dbReference type="InterPro" id="IPR001214">
    <property type="entry name" value="SET_dom"/>
</dbReference>
<proteinExistence type="predicted"/>
<dbReference type="Proteomes" id="UP000032142">
    <property type="component" value="Unassembled WGS sequence"/>
</dbReference>
<organism evidence="1 2">
    <name type="scientific">Gossypium arboreum</name>
    <name type="common">Tree cotton</name>
    <name type="synonym">Gossypium nanking</name>
    <dbReference type="NCBI Taxonomy" id="29729"/>
    <lineage>
        <taxon>Eukaryota</taxon>
        <taxon>Viridiplantae</taxon>
        <taxon>Streptophyta</taxon>
        <taxon>Embryophyta</taxon>
        <taxon>Tracheophyta</taxon>
        <taxon>Spermatophyta</taxon>
        <taxon>Magnoliopsida</taxon>
        <taxon>eudicotyledons</taxon>
        <taxon>Gunneridae</taxon>
        <taxon>Pentapetalae</taxon>
        <taxon>rosids</taxon>
        <taxon>malvids</taxon>
        <taxon>Malvales</taxon>
        <taxon>Malvaceae</taxon>
        <taxon>Malvoideae</taxon>
        <taxon>Gossypium</taxon>
    </lineage>
</organism>
<dbReference type="OMA" id="KYRFICC"/>
<dbReference type="KEGG" id="gab:108466744"/>
<name>A0A0B0MQ50_GOSAR</name>
<protein>
    <submittedName>
        <fullName evidence="1">Protein SET DOMAIN GROUP 41-like protein</fullName>
    </submittedName>
</protein>
<dbReference type="PANTHER" id="PTHR47780:SF1">
    <property type="entry name" value="PROTEIN SET DOMAIN GROUP 41"/>
    <property type="match status" value="1"/>
</dbReference>
<dbReference type="AlphaFoldDB" id="A0A0B0MQ50"/>
<dbReference type="OrthoDB" id="5945798at2759"/>
<sequence>MEMRAKQDIEIGDDITPPLLPLSFSLHDSFLSSHCSSCFSPLSFPPLPHHHGPLYCSAACSSSHSPISSSSAESFLPLTCPRSSDLRTALRLLLSLPSTCPHLHRFTNGLLTNYLKLTSSPDFASQIRQGAIAMAAARKLRKGLSLDQGDDVLLEEAVLCLVVTNAVEVQDESGRSLGIAVYDPSFSWINHSCSPNACYRFIVSPPNATSFGEDSGSALRIVASISEENFGVCSCSEYDKGTEGYKYGPKIMVRSIKRIKKGEEVCVSYTDLLQPKAMRQSYLWFNHQFTCSCSRCTVSPSTLVDHALEEILASNPSFSSAGLDLNLYRDEANKKLSHYVDETITEFLSVGDPESCCKKLERVLKGGFHVEQLESKDGKSRLNCKFHPFNHIALNSYMTLASAYRIRSSDFLSFHSKTDESQLKAFEMSRISAGYSLLLAGATHHLFCSESSLIVSAVNFWKQAGEYLLTIAGSSVWNLLGLPISELSTVVKYKCSECSLMDIFGAKSILNQAERTNFGNISSDFLACVRSVLPKFWRFLIHGCDYLETVKDPFDFRWLAHPHCVEEDVDFIKEDSNCEHHAEWYINARTHIYKVGMHSLVYGVILAHICYGQNSHLTTHVLNHVENFVY</sequence>
<dbReference type="Gene3D" id="2.170.270.10">
    <property type="entry name" value="SET domain"/>
    <property type="match status" value="1"/>
</dbReference>
<evidence type="ECO:0000313" key="1">
    <source>
        <dbReference type="EMBL" id="KHG04228.1"/>
    </source>
</evidence>
<dbReference type="CDD" id="cd20071">
    <property type="entry name" value="SET_SMYD"/>
    <property type="match status" value="1"/>
</dbReference>
<dbReference type="PANTHER" id="PTHR47780">
    <property type="entry name" value="PROTEIN SET DOMAIN GROUP 41"/>
    <property type="match status" value="1"/>
</dbReference>
<comment type="caution">
    <text evidence="1">The sequence shown here is derived from an EMBL/GenBank/DDBJ whole genome shotgun (WGS) entry which is preliminary data.</text>
</comment>
<dbReference type="Pfam" id="PF00856">
    <property type="entry name" value="SET"/>
    <property type="match status" value="1"/>
</dbReference>
<evidence type="ECO:0000313" key="2">
    <source>
        <dbReference type="Proteomes" id="UP000032142"/>
    </source>
</evidence>
<gene>
    <name evidence="1" type="ORF">F383_29034</name>
</gene>
<dbReference type="EMBL" id="JRRC01407764">
    <property type="protein sequence ID" value="KHG04228.1"/>
    <property type="molecule type" value="Genomic_DNA"/>
</dbReference>
<keyword evidence="2" id="KW-1185">Reference proteome</keyword>
<dbReference type="SUPFAM" id="SSF82199">
    <property type="entry name" value="SET domain"/>
    <property type="match status" value="1"/>
</dbReference>
<accession>A0A0B0MQ50</accession>
<reference evidence="2" key="1">
    <citation type="submission" date="2014-09" db="EMBL/GenBank/DDBJ databases">
        <authorList>
            <person name="Mudge J."/>
            <person name="Ramaraj T."/>
            <person name="Lindquist I.E."/>
            <person name="Bharti A.K."/>
            <person name="Sundararajan A."/>
            <person name="Cameron C.T."/>
            <person name="Woodward J.E."/>
            <person name="May G.D."/>
            <person name="Brubaker C."/>
            <person name="Broadhvest J."/>
            <person name="Wilkins T.A."/>
        </authorList>
    </citation>
    <scope>NUCLEOTIDE SEQUENCE</scope>
    <source>
        <strain evidence="2">cv. AKA8401</strain>
    </source>
</reference>
<dbReference type="PROSITE" id="PS50280">
    <property type="entry name" value="SET"/>
    <property type="match status" value="1"/>
</dbReference>
<dbReference type="InterPro" id="IPR046341">
    <property type="entry name" value="SET_dom_sf"/>
</dbReference>